<evidence type="ECO:0000256" key="6">
    <source>
        <dbReference type="ARBA" id="ARBA00040062"/>
    </source>
</evidence>
<keyword evidence="1" id="KW-0378">Hydrolase</keyword>
<dbReference type="Proteomes" id="UP000466794">
    <property type="component" value="Unassembled WGS sequence"/>
</dbReference>
<keyword evidence="10" id="KW-1185">Reference proteome</keyword>
<proteinExistence type="inferred from homology"/>
<evidence type="ECO:0000259" key="8">
    <source>
        <dbReference type="Pfam" id="PF03061"/>
    </source>
</evidence>
<dbReference type="GO" id="GO:0047617">
    <property type="term" value="F:fatty acyl-CoA hydrolase activity"/>
    <property type="evidence" value="ECO:0007669"/>
    <property type="project" value="UniProtKB-EC"/>
</dbReference>
<comment type="similarity">
    <text evidence="4">Belongs to the YigI thioesterase family.</text>
</comment>
<evidence type="ECO:0000256" key="7">
    <source>
        <dbReference type="ARBA" id="ARBA00048062"/>
    </source>
</evidence>
<dbReference type="CDD" id="cd03443">
    <property type="entry name" value="PaaI_thioesterase"/>
    <property type="match status" value="1"/>
</dbReference>
<dbReference type="RefSeq" id="WP_157392350.1">
    <property type="nucleotide sequence ID" value="NZ_WRPP01000010.1"/>
</dbReference>
<dbReference type="SUPFAM" id="SSF54637">
    <property type="entry name" value="Thioesterase/thiol ester dehydrase-isomerase"/>
    <property type="match status" value="1"/>
</dbReference>
<dbReference type="EC" id="3.1.2.20" evidence="5"/>
<evidence type="ECO:0000256" key="5">
    <source>
        <dbReference type="ARBA" id="ARBA00038894"/>
    </source>
</evidence>
<evidence type="ECO:0000256" key="4">
    <source>
        <dbReference type="ARBA" id="ARBA00038381"/>
    </source>
</evidence>
<evidence type="ECO:0000256" key="1">
    <source>
        <dbReference type="ARBA" id="ARBA00022801"/>
    </source>
</evidence>
<accession>A0A7K1V808</accession>
<feature type="domain" description="Thioesterase" evidence="8">
    <location>
        <begin position="55"/>
        <end position="128"/>
    </location>
</feature>
<organism evidence="9 10">
    <name type="scientific">Nocardia terrae</name>
    <dbReference type="NCBI Taxonomy" id="2675851"/>
    <lineage>
        <taxon>Bacteria</taxon>
        <taxon>Bacillati</taxon>
        <taxon>Actinomycetota</taxon>
        <taxon>Actinomycetes</taxon>
        <taxon>Mycobacteriales</taxon>
        <taxon>Nocardiaceae</taxon>
        <taxon>Nocardia</taxon>
    </lineage>
</organism>
<reference evidence="9 10" key="1">
    <citation type="submission" date="2019-12" db="EMBL/GenBank/DDBJ databases">
        <title>Nocardia sp. nov. ET3-3 isolated from soil.</title>
        <authorList>
            <person name="Kanchanasin P."/>
            <person name="Tanasupawat S."/>
            <person name="Yuki M."/>
            <person name="Kudo T."/>
        </authorList>
    </citation>
    <scope>NUCLEOTIDE SEQUENCE [LARGE SCALE GENOMIC DNA]</scope>
    <source>
        <strain evidence="9 10">ET3-3</strain>
    </source>
</reference>
<dbReference type="PANTHER" id="PTHR43240">
    <property type="entry name" value="1,4-DIHYDROXY-2-NAPHTHOYL-COA THIOESTERASE 1"/>
    <property type="match status" value="1"/>
</dbReference>
<sequence>MTDIAGTLSPDQESRLRASIGRQTLLTTLGIEISSLAPGRVVLELPFRDDLRQQNGFIHAGAITTLADSACGYAAMSLQPPDRDILTVEFKVNLMSPAVGQRFLATATVLKSGRTLTVCTAEVTTDTDNAAPIALMQATLMALPATGP</sequence>
<dbReference type="Pfam" id="PF03061">
    <property type="entry name" value="4HBT"/>
    <property type="match status" value="1"/>
</dbReference>
<dbReference type="Gene3D" id="3.10.129.10">
    <property type="entry name" value="Hotdog Thioesterase"/>
    <property type="match status" value="1"/>
</dbReference>
<comment type="catalytic activity">
    <reaction evidence="7">
        <text>a medium-chain fatty acyl-CoA + H2O = a medium-chain fatty acid + CoA + H(+)</text>
        <dbReference type="Rhea" id="RHEA:68184"/>
        <dbReference type="ChEBI" id="CHEBI:15377"/>
        <dbReference type="ChEBI" id="CHEBI:15378"/>
        <dbReference type="ChEBI" id="CHEBI:57287"/>
        <dbReference type="ChEBI" id="CHEBI:59558"/>
        <dbReference type="ChEBI" id="CHEBI:90546"/>
    </reaction>
</comment>
<gene>
    <name evidence="9" type="ORF">GPX89_36845</name>
</gene>
<comment type="catalytic activity">
    <reaction evidence="2">
        <text>a fatty acyl-CoA + H2O = a fatty acid + CoA + H(+)</text>
        <dbReference type="Rhea" id="RHEA:16781"/>
        <dbReference type="ChEBI" id="CHEBI:15377"/>
        <dbReference type="ChEBI" id="CHEBI:15378"/>
        <dbReference type="ChEBI" id="CHEBI:28868"/>
        <dbReference type="ChEBI" id="CHEBI:57287"/>
        <dbReference type="ChEBI" id="CHEBI:77636"/>
        <dbReference type="EC" id="3.1.2.20"/>
    </reaction>
</comment>
<protein>
    <recommendedName>
        <fullName evidence="6">Medium/long-chain acyl-CoA thioesterase YigI</fullName>
        <ecNumber evidence="5">3.1.2.20</ecNumber>
    </recommendedName>
</protein>
<comment type="caution">
    <text evidence="9">The sequence shown here is derived from an EMBL/GenBank/DDBJ whole genome shotgun (WGS) entry which is preliminary data.</text>
</comment>
<dbReference type="InterPro" id="IPR006683">
    <property type="entry name" value="Thioestr_dom"/>
</dbReference>
<evidence type="ECO:0000313" key="10">
    <source>
        <dbReference type="Proteomes" id="UP000466794"/>
    </source>
</evidence>
<evidence type="ECO:0000256" key="2">
    <source>
        <dbReference type="ARBA" id="ARBA00035880"/>
    </source>
</evidence>
<name>A0A7K1V808_9NOCA</name>
<dbReference type="PANTHER" id="PTHR43240:SF20">
    <property type="entry name" value="MEDIUM_LONG-CHAIN ACYL-COA THIOESTERASE YIGI"/>
    <property type="match status" value="1"/>
</dbReference>
<evidence type="ECO:0000313" key="9">
    <source>
        <dbReference type="EMBL" id="MVU82790.1"/>
    </source>
</evidence>
<dbReference type="EMBL" id="WRPP01000010">
    <property type="protein sequence ID" value="MVU82790.1"/>
    <property type="molecule type" value="Genomic_DNA"/>
</dbReference>
<dbReference type="InterPro" id="IPR003736">
    <property type="entry name" value="PAAI_dom"/>
</dbReference>
<dbReference type="InterPro" id="IPR029069">
    <property type="entry name" value="HotDog_dom_sf"/>
</dbReference>
<dbReference type="AlphaFoldDB" id="A0A7K1V808"/>
<evidence type="ECO:0000256" key="3">
    <source>
        <dbReference type="ARBA" id="ARBA00036002"/>
    </source>
</evidence>
<comment type="catalytic activity">
    <reaction evidence="3">
        <text>a long-chain fatty acyl-CoA + H2O = a long-chain fatty acid + CoA + H(+)</text>
        <dbReference type="Rhea" id="RHEA:67680"/>
        <dbReference type="ChEBI" id="CHEBI:15377"/>
        <dbReference type="ChEBI" id="CHEBI:15378"/>
        <dbReference type="ChEBI" id="CHEBI:57287"/>
        <dbReference type="ChEBI" id="CHEBI:57560"/>
        <dbReference type="ChEBI" id="CHEBI:83139"/>
    </reaction>
</comment>
<dbReference type="NCBIfam" id="TIGR00369">
    <property type="entry name" value="unchar_dom_1"/>
    <property type="match status" value="1"/>
</dbReference>